<sequence>MKDYIPELSEIRMVRRAPDHAVKLSTEDSAYVENCLRHVERAFGFDAFPGLKFGQISARALIKSFIDWWRGLEPADEDQREALAKLPSAIRLLDTFSALLEEQARR</sequence>
<evidence type="ECO:0000313" key="1">
    <source>
        <dbReference type="EMBL" id="MCI4683692.1"/>
    </source>
</evidence>
<accession>A0ABS9ZAM5</accession>
<dbReference type="RefSeq" id="WP_243067629.1">
    <property type="nucleotide sequence ID" value="NZ_JAIVFK010000027.1"/>
</dbReference>
<name>A0ABS9ZAM5_9HYPH</name>
<keyword evidence="2" id="KW-1185">Reference proteome</keyword>
<dbReference type="EMBL" id="JAIVFP010000001">
    <property type="protein sequence ID" value="MCI4683692.1"/>
    <property type="molecule type" value="Genomic_DNA"/>
</dbReference>
<reference evidence="1" key="1">
    <citation type="journal article" date="2022" name="ISME J.">
        <title>Identification of active gaseous-alkane degraders at natural gas seeps.</title>
        <authorList>
            <person name="Farhan Ul Haque M."/>
            <person name="Hernandez M."/>
            <person name="Crombie A.T."/>
            <person name="Murrell J.C."/>
        </authorList>
    </citation>
    <scope>NUCLEOTIDE SEQUENCE</scope>
    <source>
        <strain evidence="1">PC2</strain>
    </source>
</reference>
<gene>
    <name evidence="1" type="ORF">K2U94_13090</name>
</gene>
<organism evidence="1 2">
    <name type="scientific">Candidatus Rhodoblastus alkanivorans</name>
    <dbReference type="NCBI Taxonomy" id="2954117"/>
    <lineage>
        <taxon>Bacteria</taxon>
        <taxon>Pseudomonadati</taxon>
        <taxon>Pseudomonadota</taxon>
        <taxon>Alphaproteobacteria</taxon>
        <taxon>Hyphomicrobiales</taxon>
        <taxon>Rhodoblastaceae</taxon>
        <taxon>Rhodoblastus</taxon>
    </lineage>
</organism>
<comment type="caution">
    <text evidence="1">The sequence shown here is derived from an EMBL/GenBank/DDBJ whole genome shotgun (WGS) entry which is preliminary data.</text>
</comment>
<protein>
    <submittedName>
        <fullName evidence="1">Uncharacterized protein</fullName>
    </submittedName>
</protein>
<proteinExistence type="predicted"/>
<dbReference type="Proteomes" id="UP001139104">
    <property type="component" value="Unassembled WGS sequence"/>
</dbReference>
<evidence type="ECO:0000313" key="2">
    <source>
        <dbReference type="Proteomes" id="UP001139104"/>
    </source>
</evidence>